<gene>
    <name evidence="9" type="ORF">DES48_102142</name>
</gene>
<evidence type="ECO:0000259" key="7">
    <source>
        <dbReference type="PROSITE" id="PS51099"/>
    </source>
</evidence>
<dbReference type="InterPro" id="IPR016152">
    <property type="entry name" value="PTrfase/Anion_transptr"/>
</dbReference>
<organism evidence="9 10">
    <name type="scientific">Paraliobacillus ryukyuensis</name>
    <dbReference type="NCBI Taxonomy" id="200904"/>
    <lineage>
        <taxon>Bacteria</taxon>
        <taxon>Bacillati</taxon>
        <taxon>Bacillota</taxon>
        <taxon>Bacilli</taxon>
        <taxon>Bacillales</taxon>
        <taxon>Bacillaceae</taxon>
        <taxon>Paraliobacillus</taxon>
    </lineage>
</organism>
<dbReference type="SUPFAM" id="SSF52794">
    <property type="entry name" value="PTS system IIB component-like"/>
    <property type="match status" value="1"/>
</dbReference>
<accession>A0A366ED98</accession>
<evidence type="ECO:0000256" key="5">
    <source>
        <dbReference type="ARBA" id="ARBA00023163"/>
    </source>
</evidence>
<dbReference type="SUPFAM" id="SSF46785">
    <property type="entry name" value="Winged helix' DNA-binding domain"/>
    <property type="match status" value="1"/>
</dbReference>
<dbReference type="PANTHER" id="PTHR30185:SF13">
    <property type="entry name" value="LICABCH OPERON REGULATOR-RELATED"/>
    <property type="match status" value="1"/>
</dbReference>
<dbReference type="InterPro" id="IPR036390">
    <property type="entry name" value="WH_DNA-bd_sf"/>
</dbReference>
<evidence type="ECO:0000256" key="1">
    <source>
        <dbReference type="ARBA" id="ARBA00022679"/>
    </source>
</evidence>
<dbReference type="PANTHER" id="PTHR30185">
    <property type="entry name" value="CRYPTIC BETA-GLUCOSIDE BGL OPERON ANTITERMINATOR"/>
    <property type="match status" value="1"/>
</dbReference>
<dbReference type="PROSITE" id="PS51372">
    <property type="entry name" value="PRD_2"/>
    <property type="match status" value="2"/>
</dbReference>
<evidence type="ECO:0000256" key="3">
    <source>
        <dbReference type="ARBA" id="ARBA00023015"/>
    </source>
</evidence>
<dbReference type="Gene3D" id="3.40.50.2300">
    <property type="match status" value="1"/>
</dbReference>
<dbReference type="GO" id="GO:0008982">
    <property type="term" value="F:protein-N(PI)-phosphohistidine-sugar phosphotransferase activity"/>
    <property type="evidence" value="ECO:0007669"/>
    <property type="project" value="InterPro"/>
</dbReference>
<dbReference type="CDD" id="cd05568">
    <property type="entry name" value="PTS_IIB_bgl_like"/>
    <property type="match status" value="1"/>
</dbReference>
<keyword evidence="1" id="KW-0808">Transferase</keyword>
<dbReference type="InterPro" id="IPR007737">
    <property type="entry name" value="Mga_HTH"/>
</dbReference>
<dbReference type="STRING" id="200904.GCA_900168775_00418"/>
<protein>
    <submittedName>
        <fullName evidence="9">Lichenan operon transcriptional antiterminator</fullName>
    </submittedName>
</protein>
<keyword evidence="2" id="KW-0677">Repeat</keyword>
<dbReference type="InterPro" id="IPR011608">
    <property type="entry name" value="PRD"/>
</dbReference>
<feature type="domain" description="PTS EIIA type-2" evidence="6">
    <location>
        <begin position="519"/>
        <end position="657"/>
    </location>
</feature>
<proteinExistence type="predicted"/>
<dbReference type="Pfam" id="PF05043">
    <property type="entry name" value="Mga"/>
    <property type="match status" value="1"/>
</dbReference>
<evidence type="ECO:0000313" key="10">
    <source>
        <dbReference type="Proteomes" id="UP000252254"/>
    </source>
</evidence>
<dbReference type="SUPFAM" id="SSF55804">
    <property type="entry name" value="Phoshotransferase/anion transport protein"/>
    <property type="match status" value="1"/>
</dbReference>
<dbReference type="Pfam" id="PF00359">
    <property type="entry name" value="PTS_EIIA_2"/>
    <property type="match status" value="1"/>
</dbReference>
<keyword evidence="4" id="KW-0010">Activator</keyword>
<dbReference type="Pfam" id="PF08279">
    <property type="entry name" value="HTH_11"/>
    <property type="match status" value="1"/>
</dbReference>
<dbReference type="PROSITE" id="PS51099">
    <property type="entry name" value="PTS_EIIB_TYPE_2"/>
    <property type="match status" value="1"/>
</dbReference>
<dbReference type="InterPro" id="IPR050661">
    <property type="entry name" value="BglG_antiterminators"/>
</dbReference>
<name>A0A366ED98_9BACI</name>
<dbReference type="GO" id="GO:0009401">
    <property type="term" value="P:phosphoenolpyruvate-dependent sugar phosphotransferase system"/>
    <property type="evidence" value="ECO:0007669"/>
    <property type="project" value="InterPro"/>
</dbReference>
<dbReference type="InterPro" id="IPR002178">
    <property type="entry name" value="PTS_EIIA_type-2_dom"/>
</dbReference>
<evidence type="ECO:0000259" key="8">
    <source>
        <dbReference type="PROSITE" id="PS51372"/>
    </source>
</evidence>
<dbReference type="Gene3D" id="1.10.10.10">
    <property type="entry name" value="Winged helix-like DNA-binding domain superfamily/Winged helix DNA-binding domain"/>
    <property type="match status" value="2"/>
</dbReference>
<comment type="caution">
    <text evidence="9">The sequence shown here is derived from an EMBL/GenBank/DDBJ whole genome shotgun (WGS) entry which is preliminary data.</text>
</comment>
<dbReference type="EMBL" id="QNRI01000002">
    <property type="protein sequence ID" value="RBP00381.1"/>
    <property type="molecule type" value="Genomic_DNA"/>
</dbReference>
<evidence type="ECO:0000256" key="4">
    <source>
        <dbReference type="ARBA" id="ARBA00023159"/>
    </source>
</evidence>
<evidence type="ECO:0000313" key="9">
    <source>
        <dbReference type="EMBL" id="RBP00381.1"/>
    </source>
</evidence>
<feature type="domain" description="PTS EIIB type-2" evidence="7">
    <location>
        <begin position="427"/>
        <end position="518"/>
    </location>
</feature>
<dbReference type="InterPro" id="IPR013196">
    <property type="entry name" value="HTH_11"/>
</dbReference>
<dbReference type="InterPro" id="IPR036388">
    <property type="entry name" value="WH-like_DNA-bd_sf"/>
</dbReference>
<dbReference type="Pfam" id="PF00874">
    <property type="entry name" value="PRD"/>
    <property type="match status" value="2"/>
</dbReference>
<feature type="domain" description="PRD" evidence="8">
    <location>
        <begin position="202"/>
        <end position="307"/>
    </location>
</feature>
<keyword evidence="5" id="KW-0804">Transcription</keyword>
<reference evidence="9 10" key="1">
    <citation type="submission" date="2018-06" db="EMBL/GenBank/DDBJ databases">
        <title>Genomic Encyclopedia of Type Strains, Phase IV (KMG-IV): sequencing the most valuable type-strain genomes for metagenomic binning, comparative biology and taxonomic classification.</title>
        <authorList>
            <person name="Goeker M."/>
        </authorList>
    </citation>
    <scope>NUCLEOTIDE SEQUENCE [LARGE SCALE GENOMIC DNA]</scope>
    <source>
        <strain evidence="9 10">DSM 15140</strain>
    </source>
</reference>
<dbReference type="Gene3D" id="3.40.930.10">
    <property type="entry name" value="Mannitol-specific EII, Chain A"/>
    <property type="match status" value="1"/>
</dbReference>
<evidence type="ECO:0000259" key="6">
    <source>
        <dbReference type="PROSITE" id="PS51094"/>
    </source>
</evidence>
<dbReference type="Proteomes" id="UP000252254">
    <property type="component" value="Unassembled WGS sequence"/>
</dbReference>
<keyword evidence="10" id="KW-1185">Reference proteome</keyword>
<dbReference type="Gene3D" id="1.10.1790.10">
    <property type="entry name" value="PRD domain"/>
    <property type="match status" value="2"/>
</dbReference>
<feature type="domain" description="PRD" evidence="8">
    <location>
        <begin position="316"/>
        <end position="423"/>
    </location>
</feature>
<sequence length="657" mass="75323">MDEGKVEGKGDDELNSRLMQILRELMASETPLTSEYLANIIQVTSRTVREDIKSLDQSLRSNGAKIHSIRGTGYQLVIENDQLFRSFLQDFIQKEKGEELVTPDSPEARVKYLIRRFLLAEGYLKLDDLCDEMHISKSTIQNDLRQVKKVFDNYGIYLEKRPNYGLKVKGSEVKLRFALAEYVFDRSESVAKDIWQDQLTSLAAKDNLTAIWKVIIDEIKENGITLSDIAINNLFIHIAIAYKRIQSGHRVSMYKKELNEIIDQKEYQVAKDIVKQTEVLLGVTFPQVEIAYIALHLLGTKMITQTNMTENDIEQALENDIYNLTTRCLDFIEEKLHLGIRHDRELIIGLGLHLKPAINRYKYGMNIRNPMIDDIKANYPLAFEAGIVAGMVLEDSMNVTIDENEIGYIALHIGAAMERRKIQTGPKRCMIVCASGLGSAQLLKYKLKSKFGDKLDVVGTTEYYKLQQITFEQVDFVISSVPIREHLPVPIIEVNTILGDRDLSKVESFVVEQTQSVFEYIKKDLIFLNQSFQTRDDILIFLVDELKKRKLVPDNYLSLIYERESIAPTAYGNLVAIPHPVTAQTDHTFLTICTLEKSIDWAENRVQFVCLLNVEKDSQEDLQHMYEMLGNMVDNKVLVQKLIKCTSYHEFINALIE</sequence>
<dbReference type="SUPFAM" id="SSF63520">
    <property type="entry name" value="PTS-regulatory domain, PRD"/>
    <property type="match status" value="2"/>
</dbReference>
<dbReference type="AlphaFoldDB" id="A0A366ED98"/>
<dbReference type="CDD" id="cd00211">
    <property type="entry name" value="PTS_IIA_fru"/>
    <property type="match status" value="1"/>
</dbReference>
<keyword evidence="3" id="KW-0805">Transcription regulation</keyword>
<dbReference type="PROSITE" id="PS51094">
    <property type="entry name" value="PTS_EIIA_TYPE_2"/>
    <property type="match status" value="1"/>
</dbReference>
<dbReference type="GO" id="GO:0006355">
    <property type="term" value="P:regulation of DNA-templated transcription"/>
    <property type="evidence" value="ECO:0007669"/>
    <property type="project" value="InterPro"/>
</dbReference>
<dbReference type="InterPro" id="IPR013011">
    <property type="entry name" value="PTS_EIIB_2"/>
</dbReference>
<dbReference type="InterPro" id="IPR036634">
    <property type="entry name" value="PRD_sf"/>
</dbReference>
<evidence type="ECO:0000256" key="2">
    <source>
        <dbReference type="ARBA" id="ARBA00022737"/>
    </source>
</evidence>
<dbReference type="InterPro" id="IPR036095">
    <property type="entry name" value="PTS_EIIB-like_sf"/>
</dbReference>